<dbReference type="GeneID" id="20327763"/>
<dbReference type="CTD" id="20327763"/>
<protein>
    <submittedName>
        <fullName evidence="1">Uncharacterized protein</fullName>
    </submittedName>
</protein>
<dbReference type="AlphaFoldDB" id="A0A075AG47"/>
<keyword evidence="2" id="KW-1185">Reference proteome</keyword>
<evidence type="ECO:0000313" key="1">
    <source>
        <dbReference type="EMBL" id="KER28384.1"/>
    </source>
</evidence>
<name>A0A075AG47_OPIVI</name>
<gene>
    <name evidence="1" type="ORF">T265_13596</name>
</gene>
<dbReference type="KEGG" id="ovi:T265_13596"/>
<organism evidence="1 2">
    <name type="scientific">Opisthorchis viverrini</name>
    <name type="common">Southeast Asian liver fluke</name>
    <dbReference type="NCBI Taxonomy" id="6198"/>
    <lineage>
        <taxon>Eukaryota</taxon>
        <taxon>Metazoa</taxon>
        <taxon>Spiralia</taxon>
        <taxon>Lophotrochozoa</taxon>
        <taxon>Platyhelminthes</taxon>
        <taxon>Trematoda</taxon>
        <taxon>Digenea</taxon>
        <taxon>Opisthorchiida</taxon>
        <taxon>Opisthorchiata</taxon>
        <taxon>Opisthorchiidae</taxon>
        <taxon>Opisthorchis</taxon>
    </lineage>
</organism>
<sequence length="86" mass="9632">ITEFGQPLSTYKAYSSFPRIHLSAETARRKTKTLTLSIANTLSVSATEMGIPKLSNDRLTERFALKNSQTSYILRESITALKHDLT</sequence>
<dbReference type="Proteomes" id="UP000054324">
    <property type="component" value="Unassembled WGS sequence"/>
</dbReference>
<proteinExistence type="predicted"/>
<evidence type="ECO:0000313" key="2">
    <source>
        <dbReference type="Proteomes" id="UP000054324"/>
    </source>
</evidence>
<reference evidence="1 2" key="1">
    <citation type="submission" date="2013-11" db="EMBL/GenBank/DDBJ databases">
        <title>Opisthorchis viverrini - life in the bile duct.</title>
        <authorList>
            <person name="Young N.D."/>
            <person name="Nagarajan N."/>
            <person name="Lin S.J."/>
            <person name="Korhonen P.K."/>
            <person name="Jex A.R."/>
            <person name="Hall R.S."/>
            <person name="Safavi-Hemami H."/>
            <person name="Kaewkong W."/>
            <person name="Bertrand D."/>
            <person name="Gao S."/>
            <person name="Seet Q."/>
            <person name="Wongkham S."/>
            <person name="Teh B.T."/>
            <person name="Wongkham C."/>
            <person name="Intapan P.M."/>
            <person name="Maleewong W."/>
            <person name="Yang X."/>
            <person name="Hu M."/>
            <person name="Wang Z."/>
            <person name="Hofmann A."/>
            <person name="Sternberg P.W."/>
            <person name="Tan P."/>
            <person name="Wang J."/>
            <person name="Gasser R.B."/>
        </authorList>
    </citation>
    <scope>NUCLEOTIDE SEQUENCE [LARGE SCALE GENOMIC DNA]</scope>
</reference>
<dbReference type="EMBL" id="KL596700">
    <property type="protein sequence ID" value="KER28384.1"/>
    <property type="molecule type" value="Genomic_DNA"/>
</dbReference>
<dbReference type="RefSeq" id="XP_009167882.1">
    <property type="nucleotide sequence ID" value="XM_009169618.1"/>
</dbReference>
<accession>A0A075AG47</accession>
<feature type="non-terminal residue" evidence="1">
    <location>
        <position position="1"/>
    </location>
</feature>